<feature type="domain" description="PARP catalytic" evidence="1">
    <location>
        <begin position="41"/>
        <end position="79"/>
    </location>
</feature>
<dbReference type="AlphaFoldDB" id="A0A078AF40"/>
<organism evidence="2 3">
    <name type="scientific">Stylonychia lemnae</name>
    <name type="common">Ciliate</name>
    <dbReference type="NCBI Taxonomy" id="5949"/>
    <lineage>
        <taxon>Eukaryota</taxon>
        <taxon>Sar</taxon>
        <taxon>Alveolata</taxon>
        <taxon>Ciliophora</taxon>
        <taxon>Intramacronucleata</taxon>
        <taxon>Spirotrichea</taxon>
        <taxon>Stichotrichia</taxon>
        <taxon>Sporadotrichida</taxon>
        <taxon>Oxytrichidae</taxon>
        <taxon>Stylonychinae</taxon>
        <taxon>Stylonychia</taxon>
    </lineage>
</organism>
<dbReference type="OrthoDB" id="10671592at2759"/>
<gene>
    <name evidence="2" type="primary">Contig15875.g16925</name>
    <name evidence="2" type="ORF">STYLEM_9429</name>
</gene>
<sequence>MESSRKHCKAQKTCPKNHSKHHCKLCDDDDDANHLARDCPKGITLFHGTKISKVNSILKNGLKPSAKGRIGSGIYFAEAQIAEQVSRHRGQGTGVAIFQCRVNIQYCTKSTHPPWQGVTSSSFEEWLLTDTNKYRIMGVALIDGAIEDNIYFPRGEIFVSGNCQLKGQVKAGRISSNKSLN</sequence>
<protein>
    <submittedName>
        <fullName evidence="2">Gig2-like protein</fullName>
    </submittedName>
</protein>
<proteinExistence type="predicted"/>
<dbReference type="SUPFAM" id="SSF56399">
    <property type="entry name" value="ADP-ribosylation"/>
    <property type="match status" value="1"/>
</dbReference>
<dbReference type="InterPro" id="IPR012317">
    <property type="entry name" value="Poly(ADP-ribose)pol_cat_dom"/>
</dbReference>
<evidence type="ECO:0000313" key="3">
    <source>
        <dbReference type="Proteomes" id="UP000039865"/>
    </source>
</evidence>
<reference evidence="2 3" key="1">
    <citation type="submission" date="2014-06" db="EMBL/GenBank/DDBJ databases">
        <authorList>
            <person name="Swart Estienne"/>
        </authorList>
    </citation>
    <scope>NUCLEOTIDE SEQUENCE [LARGE SCALE GENOMIC DNA]</scope>
    <source>
        <strain evidence="2 3">130c</strain>
    </source>
</reference>
<evidence type="ECO:0000259" key="1">
    <source>
        <dbReference type="Pfam" id="PF00644"/>
    </source>
</evidence>
<name>A0A078AF40_STYLE</name>
<dbReference type="Proteomes" id="UP000039865">
    <property type="component" value="Unassembled WGS sequence"/>
</dbReference>
<dbReference type="InParanoid" id="A0A078AF40"/>
<dbReference type="EMBL" id="CCKQ01008962">
    <property type="protein sequence ID" value="CDW80431.1"/>
    <property type="molecule type" value="Genomic_DNA"/>
</dbReference>
<dbReference type="Pfam" id="PF00644">
    <property type="entry name" value="PARP"/>
    <property type="match status" value="1"/>
</dbReference>
<keyword evidence="3" id="KW-1185">Reference proteome</keyword>
<dbReference type="Gene3D" id="3.90.228.10">
    <property type="match status" value="1"/>
</dbReference>
<accession>A0A078AF40</accession>
<dbReference type="GO" id="GO:0003950">
    <property type="term" value="F:NAD+ poly-ADP-ribosyltransferase activity"/>
    <property type="evidence" value="ECO:0007669"/>
    <property type="project" value="InterPro"/>
</dbReference>
<evidence type="ECO:0000313" key="2">
    <source>
        <dbReference type="EMBL" id="CDW80431.1"/>
    </source>
</evidence>